<evidence type="ECO:0000313" key="1">
    <source>
        <dbReference type="EMBL" id="SEW01155.1"/>
    </source>
</evidence>
<dbReference type="Proteomes" id="UP000199650">
    <property type="component" value="Unassembled WGS sequence"/>
</dbReference>
<accession>A0A1I0NIP0</accession>
<evidence type="ECO:0000313" key="2">
    <source>
        <dbReference type="Proteomes" id="UP000199650"/>
    </source>
</evidence>
<dbReference type="STRING" id="1173584.SAMN05444851_0853"/>
<protein>
    <recommendedName>
        <fullName evidence="3">DUF2125 domain-containing protein</fullName>
    </recommendedName>
</protein>
<keyword evidence="2" id="KW-1185">Reference proteome</keyword>
<dbReference type="EMBL" id="FOJB01000001">
    <property type="protein sequence ID" value="SEW01155.1"/>
    <property type="molecule type" value="Genomic_DNA"/>
</dbReference>
<sequence>MHRLIVIALVLASLWGGYWYVGSSATERAFAAWVADRQADGWVAEAADIATRGFPNRFDTIFTDLELADPNTGLSWVAPEFQILALSYKPNHVVAVWPGTQVIATPEQRVEFSGSDVKGSIIVAPTADLSLERSSIVLADITMSSTAGWTSSMERGQLATRRLENGNNRHEIYFEATNLTPASSFVQSLDANDLLPPVFEGITLRANVDFTAPWDRAAIETARPQISYIDLNEMKAKWGELELWLAGEVDVDAQGIPTGNVTVKARNWRQMIEIARASGTLAPELVSTVTGALQFVAGLSGDENTLDVPLRLSDGRMFLGPIPIGTAPVIRIR</sequence>
<reference evidence="1 2" key="1">
    <citation type="submission" date="2016-10" db="EMBL/GenBank/DDBJ databases">
        <authorList>
            <person name="de Groot N.N."/>
        </authorList>
    </citation>
    <scope>NUCLEOTIDE SEQUENCE [LARGE SCALE GENOMIC DNA]</scope>
    <source>
        <strain evidence="1 2">DSM 29439</strain>
    </source>
</reference>
<dbReference type="AlphaFoldDB" id="A0A1I0NIP0"/>
<dbReference type="Pfam" id="PF09898">
    <property type="entry name" value="DUF2125"/>
    <property type="match status" value="1"/>
</dbReference>
<dbReference type="RefSeq" id="WP_177179285.1">
    <property type="nucleotide sequence ID" value="NZ_FOJB01000001.1"/>
</dbReference>
<organism evidence="1 2">
    <name type="scientific">Aliiroseovarius sediminilitoris</name>
    <dbReference type="NCBI Taxonomy" id="1173584"/>
    <lineage>
        <taxon>Bacteria</taxon>
        <taxon>Pseudomonadati</taxon>
        <taxon>Pseudomonadota</taxon>
        <taxon>Alphaproteobacteria</taxon>
        <taxon>Rhodobacterales</taxon>
        <taxon>Paracoccaceae</taxon>
        <taxon>Aliiroseovarius</taxon>
    </lineage>
</organism>
<name>A0A1I0NIP0_9RHOB</name>
<gene>
    <name evidence="1" type="ORF">SAMN05444851_0853</name>
</gene>
<dbReference type="InterPro" id="IPR018666">
    <property type="entry name" value="DUF2125"/>
</dbReference>
<evidence type="ECO:0008006" key="3">
    <source>
        <dbReference type="Google" id="ProtNLM"/>
    </source>
</evidence>
<proteinExistence type="predicted"/>